<dbReference type="PRINTS" id="PR00505">
    <property type="entry name" value="D12N6MTFRASE"/>
</dbReference>
<dbReference type="InterPro" id="IPR012327">
    <property type="entry name" value="MeTrfase_D12"/>
</dbReference>
<dbReference type="PANTHER" id="PTHR30481">
    <property type="entry name" value="DNA ADENINE METHYLASE"/>
    <property type="match status" value="1"/>
</dbReference>
<dbReference type="Gene3D" id="1.10.1020.10">
    <property type="entry name" value="Adenine-specific Methyltransferase, Domain 2"/>
    <property type="match status" value="1"/>
</dbReference>
<comment type="similarity">
    <text evidence="1">Belongs to the N(4)/N(6)-methyltransferase family.</text>
</comment>
<dbReference type="Pfam" id="PF02086">
    <property type="entry name" value="MethyltransfD12"/>
    <property type="match status" value="1"/>
</dbReference>
<dbReference type="EMBL" id="JBEPSD010000002">
    <property type="protein sequence ID" value="MET4570427.1"/>
    <property type="molecule type" value="Genomic_DNA"/>
</dbReference>
<dbReference type="EC" id="2.1.1.72" evidence="2"/>
<dbReference type="PIRSF" id="PIRSF000398">
    <property type="entry name" value="M_m6A_EcoRV"/>
    <property type="match status" value="1"/>
</dbReference>
<sequence length="311" mass="35876">MSTRYHTPLRYPGGKQKLTPFLVEVLEANNMIGGEYAEPYAGGAGVALELLLRKHVRKIHLNDSALPIYAFWRSVLKETDALNSMIASASMTIAEWRKRQDIVRNPKGHTLLEVGYSAFFLNRCNRSGVLSGGVIGGLDQTGNWKMDARFTRNELIRRIETIADRKSSIVVKNWDAERFMTEHVDTLPADTLVYCDPPYFDKASRLYLNSYGPDDHERIAKFIQAKVRHKWMVSYDSAPEILWHYRKRRSFLYDLQYNASTVYKGREIFIFSDQLKVPTESELPYIDQAILENKVHLQIRRNKHLAVSTSM</sequence>
<evidence type="ECO:0000256" key="4">
    <source>
        <dbReference type="ARBA" id="ARBA00022679"/>
    </source>
</evidence>
<keyword evidence="5" id="KW-0949">S-adenosyl-L-methionine</keyword>
<keyword evidence="4 7" id="KW-0808">Transferase</keyword>
<dbReference type="PANTHER" id="PTHR30481:SF2">
    <property type="entry name" value="SITE-SPECIFIC DNA-METHYLTRANSFERASE (ADENINE-SPECIFIC)"/>
    <property type="match status" value="1"/>
</dbReference>
<name>A0ABV2PZG6_9GAMM</name>
<dbReference type="InterPro" id="IPR023095">
    <property type="entry name" value="Ade_MeTrfase_dom_2"/>
</dbReference>
<comment type="catalytic activity">
    <reaction evidence="6">
        <text>a 2'-deoxyadenosine in DNA + S-adenosyl-L-methionine = an N(6)-methyl-2'-deoxyadenosine in DNA + S-adenosyl-L-homocysteine + H(+)</text>
        <dbReference type="Rhea" id="RHEA:15197"/>
        <dbReference type="Rhea" id="RHEA-COMP:12418"/>
        <dbReference type="Rhea" id="RHEA-COMP:12419"/>
        <dbReference type="ChEBI" id="CHEBI:15378"/>
        <dbReference type="ChEBI" id="CHEBI:57856"/>
        <dbReference type="ChEBI" id="CHEBI:59789"/>
        <dbReference type="ChEBI" id="CHEBI:90615"/>
        <dbReference type="ChEBI" id="CHEBI:90616"/>
        <dbReference type="EC" id="2.1.1.72"/>
    </reaction>
</comment>
<dbReference type="RefSeq" id="WP_354551360.1">
    <property type="nucleotide sequence ID" value="NZ_JBEPSD010000002.1"/>
</dbReference>
<evidence type="ECO:0000313" key="7">
    <source>
        <dbReference type="EMBL" id="MET4570427.1"/>
    </source>
</evidence>
<dbReference type="GO" id="GO:0009007">
    <property type="term" value="F:site-specific DNA-methyltransferase (adenine-specific) activity"/>
    <property type="evidence" value="ECO:0007669"/>
    <property type="project" value="UniProtKB-EC"/>
</dbReference>
<gene>
    <name evidence="7" type="ORF">ABIE04_002788</name>
</gene>
<dbReference type="GO" id="GO:0032259">
    <property type="term" value="P:methylation"/>
    <property type="evidence" value="ECO:0007669"/>
    <property type="project" value="UniProtKB-KW"/>
</dbReference>
<protein>
    <recommendedName>
        <fullName evidence="2">site-specific DNA-methyltransferase (adenine-specific)</fullName>
        <ecNumber evidence="2">2.1.1.72</ecNumber>
    </recommendedName>
</protein>
<keyword evidence="8" id="KW-1185">Reference proteome</keyword>
<proteinExistence type="inferred from homology"/>
<accession>A0ABV2PZG6</accession>
<evidence type="ECO:0000256" key="3">
    <source>
        <dbReference type="ARBA" id="ARBA00022603"/>
    </source>
</evidence>
<dbReference type="SUPFAM" id="SSF53335">
    <property type="entry name" value="S-adenosyl-L-methionine-dependent methyltransferases"/>
    <property type="match status" value="1"/>
</dbReference>
<evidence type="ECO:0000313" key="8">
    <source>
        <dbReference type="Proteomes" id="UP001549251"/>
    </source>
</evidence>
<keyword evidence="3 7" id="KW-0489">Methyltransferase</keyword>
<dbReference type="InterPro" id="IPR012263">
    <property type="entry name" value="M_m6A_EcoRV"/>
</dbReference>
<comment type="caution">
    <text evidence="7">The sequence shown here is derived from an EMBL/GenBank/DDBJ whole genome shotgun (WGS) entry which is preliminary data.</text>
</comment>
<reference evidence="7 8" key="1">
    <citation type="submission" date="2024-06" db="EMBL/GenBank/DDBJ databases">
        <title>Sorghum-associated microbial communities from plants grown in Nebraska, USA.</title>
        <authorList>
            <person name="Schachtman D."/>
        </authorList>
    </citation>
    <scope>NUCLEOTIDE SEQUENCE [LARGE SCALE GENOMIC DNA]</scope>
    <source>
        <strain evidence="7 8">1757</strain>
    </source>
</reference>
<dbReference type="Proteomes" id="UP001549251">
    <property type="component" value="Unassembled WGS sequence"/>
</dbReference>
<dbReference type="InterPro" id="IPR029063">
    <property type="entry name" value="SAM-dependent_MTases_sf"/>
</dbReference>
<dbReference type="Gene3D" id="3.40.50.150">
    <property type="entry name" value="Vaccinia Virus protein VP39"/>
    <property type="match status" value="1"/>
</dbReference>
<evidence type="ECO:0000256" key="6">
    <source>
        <dbReference type="ARBA" id="ARBA00047942"/>
    </source>
</evidence>
<organism evidence="7 8">
    <name type="scientific">Rhodanobacter soli</name>
    <dbReference type="NCBI Taxonomy" id="590609"/>
    <lineage>
        <taxon>Bacteria</taxon>
        <taxon>Pseudomonadati</taxon>
        <taxon>Pseudomonadota</taxon>
        <taxon>Gammaproteobacteria</taxon>
        <taxon>Lysobacterales</taxon>
        <taxon>Rhodanobacteraceae</taxon>
        <taxon>Rhodanobacter</taxon>
    </lineage>
</organism>
<evidence type="ECO:0000256" key="1">
    <source>
        <dbReference type="ARBA" id="ARBA00006594"/>
    </source>
</evidence>
<evidence type="ECO:0000256" key="5">
    <source>
        <dbReference type="ARBA" id="ARBA00022691"/>
    </source>
</evidence>
<evidence type="ECO:0000256" key="2">
    <source>
        <dbReference type="ARBA" id="ARBA00011900"/>
    </source>
</evidence>